<comment type="caution">
    <text evidence="6">The sequence shown here is derived from an EMBL/GenBank/DDBJ whole genome shotgun (WGS) entry which is preliminary data.</text>
</comment>
<dbReference type="SUPFAM" id="SSF64288">
    <property type="entry name" value="Chorismate lyase-like"/>
    <property type="match status" value="1"/>
</dbReference>
<keyword evidence="3" id="KW-0804">Transcription</keyword>
<dbReference type="InterPro" id="IPR050679">
    <property type="entry name" value="Bact_HTH_transcr_reg"/>
</dbReference>
<protein>
    <submittedName>
        <fullName evidence="6">UTRA domain-containing protein</fullName>
    </submittedName>
</protein>
<dbReference type="InterPro" id="IPR011663">
    <property type="entry name" value="UTRA"/>
</dbReference>
<gene>
    <name evidence="6" type="ORF">ABC974_00320</name>
</gene>
<dbReference type="InterPro" id="IPR028978">
    <property type="entry name" value="Chorismate_lyase_/UTRA_dom_sf"/>
</dbReference>
<dbReference type="SUPFAM" id="SSF46785">
    <property type="entry name" value="Winged helix' DNA-binding domain"/>
    <property type="match status" value="1"/>
</dbReference>
<keyword evidence="1" id="KW-0805">Transcription regulation</keyword>
<name>A0ABU9XWY4_9SPHN</name>
<organism evidence="6 7">
    <name type="scientific">Sphingomonas oligophenolica</name>
    <dbReference type="NCBI Taxonomy" id="301154"/>
    <lineage>
        <taxon>Bacteria</taxon>
        <taxon>Pseudomonadati</taxon>
        <taxon>Pseudomonadota</taxon>
        <taxon>Alphaproteobacteria</taxon>
        <taxon>Sphingomonadales</taxon>
        <taxon>Sphingomonadaceae</taxon>
        <taxon>Sphingomonas</taxon>
    </lineage>
</organism>
<keyword evidence="7" id="KW-1185">Reference proteome</keyword>
<dbReference type="InterPro" id="IPR036390">
    <property type="entry name" value="WH_DNA-bd_sf"/>
</dbReference>
<dbReference type="InterPro" id="IPR000524">
    <property type="entry name" value="Tscrpt_reg_HTH_GntR"/>
</dbReference>
<proteinExistence type="predicted"/>
<dbReference type="PANTHER" id="PTHR44846">
    <property type="entry name" value="MANNOSYL-D-GLYCERATE TRANSPORT/METABOLISM SYSTEM REPRESSOR MNGR-RELATED"/>
    <property type="match status" value="1"/>
</dbReference>
<dbReference type="CDD" id="cd07377">
    <property type="entry name" value="WHTH_GntR"/>
    <property type="match status" value="1"/>
</dbReference>
<reference evidence="6 7" key="1">
    <citation type="submission" date="2024-05" db="EMBL/GenBank/DDBJ databases">
        <authorList>
            <person name="Liu Q."/>
            <person name="Xin Y.-H."/>
        </authorList>
    </citation>
    <scope>NUCLEOTIDE SEQUENCE [LARGE SCALE GENOMIC DNA]</scope>
    <source>
        <strain evidence="6 7">CGMCC 1.10181</strain>
    </source>
</reference>
<accession>A0ABU9XWY4</accession>
<dbReference type="Gene3D" id="3.40.1410.10">
    <property type="entry name" value="Chorismate lyase-like"/>
    <property type="match status" value="1"/>
</dbReference>
<dbReference type="Pfam" id="PF07702">
    <property type="entry name" value="UTRA"/>
    <property type="match status" value="1"/>
</dbReference>
<feature type="region of interest" description="Disordered" evidence="4">
    <location>
        <begin position="1"/>
        <end position="38"/>
    </location>
</feature>
<dbReference type="SMART" id="SM00345">
    <property type="entry name" value="HTH_GNTR"/>
    <property type="match status" value="1"/>
</dbReference>
<keyword evidence="2" id="KW-0238">DNA-binding</keyword>
<evidence type="ECO:0000256" key="4">
    <source>
        <dbReference type="SAM" id="MobiDB-lite"/>
    </source>
</evidence>
<evidence type="ECO:0000256" key="2">
    <source>
        <dbReference type="ARBA" id="ARBA00023125"/>
    </source>
</evidence>
<feature type="domain" description="HTH gntR-type" evidence="5">
    <location>
        <begin position="38"/>
        <end position="106"/>
    </location>
</feature>
<dbReference type="PRINTS" id="PR00035">
    <property type="entry name" value="HTHGNTR"/>
</dbReference>
<dbReference type="Gene3D" id="1.10.10.10">
    <property type="entry name" value="Winged helix-like DNA-binding domain superfamily/Winged helix DNA-binding domain"/>
    <property type="match status" value="1"/>
</dbReference>
<dbReference type="Proteomes" id="UP001419910">
    <property type="component" value="Unassembled WGS sequence"/>
</dbReference>
<evidence type="ECO:0000313" key="6">
    <source>
        <dbReference type="EMBL" id="MEN2788059.1"/>
    </source>
</evidence>
<dbReference type="Pfam" id="PF00392">
    <property type="entry name" value="GntR"/>
    <property type="match status" value="1"/>
</dbReference>
<dbReference type="EMBL" id="JBDIME010000001">
    <property type="protein sequence ID" value="MEN2788059.1"/>
    <property type="molecule type" value="Genomic_DNA"/>
</dbReference>
<sequence>MTGAASTFGHPITHPGSSMRPKTEPLSWTRAPGTPSDGPQYLALRDQIALNIEMGNQAPGAKLPSERQLQTDTGTARGTIREALFQLEAEGLIYRRDRSGWYVSPPAVTYDPTRWAGFMTYVAEQGRTPSTETLSKESAPAPPAVADIFRVAPGTTLYTIRRRRLIDGRPVLVERIIVDPALAPGLLSHSLDDSLTHILTSQYGVTVARNRVDMRPCALVKEAADALGVKSGTPGLLVVRTSFDAAGRVVEYDQEYWRHDAIRVHVDLNVRQAYP</sequence>
<dbReference type="PROSITE" id="PS50949">
    <property type="entry name" value="HTH_GNTR"/>
    <property type="match status" value="1"/>
</dbReference>
<evidence type="ECO:0000256" key="1">
    <source>
        <dbReference type="ARBA" id="ARBA00023015"/>
    </source>
</evidence>
<evidence type="ECO:0000313" key="7">
    <source>
        <dbReference type="Proteomes" id="UP001419910"/>
    </source>
</evidence>
<evidence type="ECO:0000259" key="5">
    <source>
        <dbReference type="PROSITE" id="PS50949"/>
    </source>
</evidence>
<dbReference type="PANTHER" id="PTHR44846:SF1">
    <property type="entry name" value="MANNOSYL-D-GLYCERATE TRANSPORT_METABOLISM SYSTEM REPRESSOR MNGR-RELATED"/>
    <property type="match status" value="1"/>
</dbReference>
<dbReference type="RefSeq" id="WP_343887630.1">
    <property type="nucleotide sequence ID" value="NZ_BAAAEH010000005.1"/>
</dbReference>
<evidence type="ECO:0000256" key="3">
    <source>
        <dbReference type="ARBA" id="ARBA00023163"/>
    </source>
</evidence>
<dbReference type="SMART" id="SM00866">
    <property type="entry name" value="UTRA"/>
    <property type="match status" value="1"/>
</dbReference>
<dbReference type="InterPro" id="IPR036388">
    <property type="entry name" value="WH-like_DNA-bd_sf"/>
</dbReference>